<evidence type="ECO:0000256" key="1">
    <source>
        <dbReference type="SAM" id="MobiDB-lite"/>
    </source>
</evidence>
<feature type="region of interest" description="Disordered" evidence="1">
    <location>
        <begin position="38"/>
        <end position="58"/>
    </location>
</feature>
<feature type="compositionally biased region" description="Polar residues" evidence="1">
    <location>
        <begin position="46"/>
        <end position="58"/>
    </location>
</feature>
<dbReference type="Proteomes" id="UP000564496">
    <property type="component" value="Unassembled WGS sequence"/>
</dbReference>
<accession>A0A7Z0DI78</accession>
<name>A0A7Z0DI78_9ACTN</name>
<proteinExistence type="predicted"/>
<evidence type="ECO:0000313" key="2">
    <source>
        <dbReference type="EMBL" id="NYI75825.1"/>
    </source>
</evidence>
<protein>
    <submittedName>
        <fullName evidence="2">Uncharacterized protein</fullName>
    </submittedName>
</protein>
<dbReference type="EMBL" id="JACBZR010000001">
    <property type="protein sequence ID" value="NYI75825.1"/>
    <property type="molecule type" value="Genomic_DNA"/>
</dbReference>
<gene>
    <name evidence="2" type="ORF">BJ988_000473</name>
</gene>
<comment type="caution">
    <text evidence="2">The sequence shown here is derived from an EMBL/GenBank/DDBJ whole genome shotgun (WGS) entry which is preliminary data.</text>
</comment>
<dbReference type="AlphaFoldDB" id="A0A7Z0DI78"/>
<sequence>MPDPIYAAPLVPVSEPLAVDWGGLAGHPLGFTRETPVFTGRVQEPLSRNTSESGSASK</sequence>
<organism evidence="2 3">
    <name type="scientific">Nocardioides panzhihuensis</name>
    <dbReference type="NCBI Taxonomy" id="860243"/>
    <lineage>
        <taxon>Bacteria</taxon>
        <taxon>Bacillati</taxon>
        <taxon>Actinomycetota</taxon>
        <taxon>Actinomycetes</taxon>
        <taxon>Propionibacteriales</taxon>
        <taxon>Nocardioidaceae</taxon>
        <taxon>Nocardioides</taxon>
    </lineage>
</organism>
<keyword evidence="3" id="KW-1185">Reference proteome</keyword>
<reference evidence="2 3" key="1">
    <citation type="submission" date="2020-07" db="EMBL/GenBank/DDBJ databases">
        <title>Sequencing the genomes of 1000 actinobacteria strains.</title>
        <authorList>
            <person name="Klenk H.-P."/>
        </authorList>
    </citation>
    <scope>NUCLEOTIDE SEQUENCE [LARGE SCALE GENOMIC DNA]</scope>
    <source>
        <strain evidence="2 3">DSM 26487</strain>
    </source>
</reference>
<evidence type="ECO:0000313" key="3">
    <source>
        <dbReference type="Proteomes" id="UP000564496"/>
    </source>
</evidence>